<dbReference type="AlphaFoldDB" id="A0AAV5B1J8"/>
<organism evidence="3 4">
    <name type="scientific">Granulimonas faecalis</name>
    <dbReference type="NCBI Taxonomy" id="2894155"/>
    <lineage>
        <taxon>Bacteria</taxon>
        <taxon>Bacillati</taxon>
        <taxon>Actinomycetota</taxon>
        <taxon>Coriobacteriia</taxon>
        <taxon>Coriobacteriales</taxon>
        <taxon>Kribbibacteriaceae</taxon>
        <taxon>Granulimonas</taxon>
    </lineage>
</organism>
<feature type="compositionally biased region" description="Low complexity" evidence="1">
    <location>
        <begin position="111"/>
        <end position="123"/>
    </location>
</feature>
<evidence type="ECO:0000256" key="1">
    <source>
        <dbReference type="SAM" id="MobiDB-lite"/>
    </source>
</evidence>
<feature type="compositionally biased region" description="Gly residues" evidence="1">
    <location>
        <begin position="1"/>
        <end position="51"/>
    </location>
</feature>
<dbReference type="Proteomes" id="UP001055025">
    <property type="component" value="Unassembled WGS sequence"/>
</dbReference>
<keyword evidence="2" id="KW-0472">Membrane</keyword>
<feature type="transmembrane region" description="Helical" evidence="2">
    <location>
        <begin position="326"/>
        <end position="346"/>
    </location>
</feature>
<comment type="caution">
    <text evidence="3">The sequence shown here is derived from an EMBL/GenBank/DDBJ whole genome shotgun (WGS) entry which is preliminary data.</text>
</comment>
<feature type="region of interest" description="Disordered" evidence="1">
    <location>
        <begin position="83"/>
        <end position="123"/>
    </location>
</feature>
<name>A0AAV5B1J8_9ACTN</name>
<accession>A0AAV5B1J8</accession>
<gene>
    <name evidence="3" type="ORF">ATOP_05930</name>
</gene>
<proteinExistence type="predicted"/>
<evidence type="ECO:0000313" key="4">
    <source>
        <dbReference type="Proteomes" id="UP001055025"/>
    </source>
</evidence>
<sequence length="396" mass="40546">MGRSGGGASGGGGGGFSGGGRASGGFSGGSRSGGRSSSGGGRPPMGFGPMGPLGPMGPMGPRRYRGGSSGSFWGGMLGGMIGSSLGGSGRRTTARQAPAPAAPQGQGGAPGAPVSPAGQAGAPASSGGCGCGTVFIAVCAVLLVLALATSFGCTPSSCSGPSGAYPQASSTHERTALPQGTAEVTPLYTDRDGDWVHNTSQLEGGMEEFWRLTGVRPYLVILPNGTTASTGRLTEMAEQVYDESFSDEGHFVLVFCDNGSGGYNCGYSVGSAARSVMDDEACRILAKELDRAYGDRSLSEEQIFSQAFERTAVQIMADPAEGRRSGLMLAGGLGVCIVGAGGYMLWRRRRARQKERDRHLDEMLNKPLETFGDQDLADLEKKYADKASGSDDETTR</sequence>
<dbReference type="RefSeq" id="WP_265590622.1">
    <property type="nucleotide sequence ID" value="NZ_BQKC01000001.1"/>
</dbReference>
<reference evidence="3" key="1">
    <citation type="journal article" date="2022" name="Int. J. Syst. Evol. Microbiol.">
        <title>Granulimonas faecalis gen. nov., sp. nov., and Leptogranulimonas caecicola gen. nov., sp. nov., novel lactate-producing Atopobiaceae bacteria isolated from mouse intestines, and an emended description of the family Atopobiaceae.</title>
        <authorList>
            <person name="Morinaga K."/>
            <person name="Kusada H."/>
            <person name="Sakamoto S."/>
            <person name="Murakami T."/>
            <person name="Toyoda A."/>
            <person name="Mori H."/>
            <person name="Meng X.Y."/>
            <person name="Takashino M."/>
            <person name="Murotomi K."/>
            <person name="Tamaki H."/>
        </authorList>
    </citation>
    <scope>NUCLEOTIDE SEQUENCE</scope>
    <source>
        <strain evidence="3">OPF53</strain>
    </source>
</reference>
<keyword evidence="2" id="KW-0812">Transmembrane</keyword>
<evidence type="ECO:0008006" key="5">
    <source>
        <dbReference type="Google" id="ProtNLM"/>
    </source>
</evidence>
<dbReference type="EMBL" id="BQKC01000001">
    <property type="protein sequence ID" value="GJM54938.1"/>
    <property type="molecule type" value="Genomic_DNA"/>
</dbReference>
<feature type="region of interest" description="Disordered" evidence="1">
    <location>
        <begin position="1"/>
        <end position="67"/>
    </location>
</feature>
<keyword evidence="4" id="KW-1185">Reference proteome</keyword>
<evidence type="ECO:0000256" key="2">
    <source>
        <dbReference type="SAM" id="Phobius"/>
    </source>
</evidence>
<evidence type="ECO:0000313" key="3">
    <source>
        <dbReference type="EMBL" id="GJM54938.1"/>
    </source>
</evidence>
<keyword evidence="2" id="KW-1133">Transmembrane helix</keyword>
<protein>
    <recommendedName>
        <fullName evidence="5">TPM domain-containing protein</fullName>
    </recommendedName>
</protein>